<name>A0A6P6BLB6_PTEVA</name>
<evidence type="ECO:0000256" key="1">
    <source>
        <dbReference type="ARBA" id="ARBA00020241"/>
    </source>
</evidence>
<dbReference type="Pfam" id="PF00659">
    <property type="entry name" value="POLO_box"/>
    <property type="match status" value="2"/>
</dbReference>
<proteinExistence type="predicted"/>
<evidence type="ECO:0000256" key="9">
    <source>
        <dbReference type="PROSITE-ProRule" id="PRU10141"/>
    </source>
</evidence>
<dbReference type="OrthoDB" id="408964at2759"/>
<keyword evidence="13" id="KW-1185">Reference proteome</keyword>
<evidence type="ECO:0000259" key="12">
    <source>
        <dbReference type="PROSITE" id="PS50078"/>
    </source>
</evidence>
<dbReference type="Gene3D" id="3.30.1120.30">
    <property type="entry name" value="POLO box domain"/>
    <property type="match status" value="2"/>
</dbReference>
<dbReference type="GeneID" id="105301680"/>
<feature type="region of interest" description="Disordered" evidence="10">
    <location>
        <begin position="1"/>
        <end position="34"/>
    </location>
</feature>
<dbReference type="GO" id="GO:0005634">
    <property type="term" value="C:nucleus"/>
    <property type="evidence" value="ECO:0007669"/>
    <property type="project" value="TreeGrafter"/>
</dbReference>
<feature type="compositionally biased region" description="Basic and acidic residues" evidence="10">
    <location>
        <begin position="444"/>
        <end position="460"/>
    </location>
</feature>
<dbReference type="GO" id="GO:0000776">
    <property type="term" value="C:kinetochore"/>
    <property type="evidence" value="ECO:0007669"/>
    <property type="project" value="TreeGrafter"/>
</dbReference>
<dbReference type="InterPro" id="IPR033701">
    <property type="entry name" value="POLO_box_1"/>
</dbReference>
<evidence type="ECO:0000256" key="3">
    <source>
        <dbReference type="ARBA" id="ARBA00022679"/>
    </source>
</evidence>
<keyword evidence="4" id="KW-0677">Repeat</keyword>
<evidence type="ECO:0000313" key="13">
    <source>
        <dbReference type="Proteomes" id="UP000515202"/>
    </source>
</evidence>
<dbReference type="InterPro" id="IPR036947">
    <property type="entry name" value="POLO_box_dom_sf"/>
</dbReference>
<keyword evidence="3" id="KW-0808">Transferase</keyword>
<feature type="region of interest" description="Disordered" evidence="10">
    <location>
        <begin position="421"/>
        <end position="460"/>
    </location>
</feature>
<feature type="binding site" evidence="9">
    <location>
        <position position="82"/>
    </location>
    <ligand>
        <name>ATP</name>
        <dbReference type="ChEBI" id="CHEBI:30616"/>
    </ligand>
</feature>
<feature type="domain" description="POLO box" evidence="12">
    <location>
        <begin position="503"/>
        <end position="581"/>
    </location>
</feature>
<dbReference type="PROSITE" id="PS50078">
    <property type="entry name" value="POLO_BOX"/>
    <property type="match status" value="2"/>
</dbReference>
<dbReference type="CDD" id="cd13118">
    <property type="entry name" value="POLO_box_1"/>
    <property type="match status" value="1"/>
</dbReference>
<dbReference type="FunFam" id="3.30.200.20:FF:000284">
    <property type="entry name" value="Serine/threonine-protein kinase PLK"/>
    <property type="match status" value="1"/>
</dbReference>
<dbReference type="InterPro" id="IPR011009">
    <property type="entry name" value="Kinase-like_dom_sf"/>
</dbReference>
<dbReference type="AlphaFoldDB" id="A0A6P6BLB6"/>
<reference evidence="14" key="1">
    <citation type="submission" date="2025-08" db="UniProtKB">
        <authorList>
            <consortium name="RefSeq"/>
        </authorList>
    </citation>
    <scope>IDENTIFICATION</scope>
    <source>
        <tissue evidence="14">Kidney</tissue>
    </source>
</reference>
<dbReference type="GO" id="GO:0005813">
    <property type="term" value="C:centrosome"/>
    <property type="evidence" value="ECO:0007669"/>
    <property type="project" value="TreeGrafter"/>
</dbReference>
<dbReference type="PANTHER" id="PTHR24345">
    <property type="entry name" value="SERINE/THREONINE-PROTEIN KINASE PLK"/>
    <property type="match status" value="1"/>
</dbReference>
<dbReference type="SUPFAM" id="SSF82615">
    <property type="entry name" value="Polo-box domain"/>
    <property type="match status" value="2"/>
</dbReference>
<protein>
    <recommendedName>
        <fullName evidence="1">Serine/threonine-protein kinase PLK1</fullName>
    </recommendedName>
    <alternativeName>
        <fullName evidence="8">Polo-like kinase 1</fullName>
    </alternativeName>
</protein>
<dbReference type="Gene3D" id="1.10.510.10">
    <property type="entry name" value="Transferase(Phosphotransferase) domain 1"/>
    <property type="match status" value="1"/>
</dbReference>
<dbReference type="GO" id="GO:0000922">
    <property type="term" value="C:spindle pole"/>
    <property type="evidence" value="ECO:0007669"/>
    <property type="project" value="TreeGrafter"/>
</dbReference>
<dbReference type="InterPro" id="IPR000959">
    <property type="entry name" value="POLO_box_dom"/>
</dbReference>
<feature type="domain" description="POLO box" evidence="12">
    <location>
        <begin position="603"/>
        <end position="685"/>
    </location>
</feature>
<sequence>MSAAATAGKLARAPGEPGKAGGPGAAAPGASAAAPPAKEIPEVLVDPRSRRRYLRGRFLGKGGFAKCFEISDADTKEVFAGKIVPKSLLLKPHQKEKMSMEIAIHRSLAHQHVVGFHGFFEDNDFVFVVLELCRRRVSVAAGGLELPGAGVGAPGPAAAGEGAPGARSCWRGGAGTLQLGVEGSQAELGAAGGGVPAKWSPSHAAAREGAPARRVWGGGRGEARAAAAMGARAPGVTGDAWARLSVSQGWGLRGQRTLALGAQVWTSCPHRRDGLASEHLFPSVLGDFGLATKVEYDGERKKTLCGTPNYIAPEVLSKKGHSFEVDVWSIGCIMYTLLVGKPPFETSCLKETYLRIKKNEYSIPKYVNPVAASLIQKMLQTDPAARPTIHELLNEEFFTSGYIPARLPITCLTVPPRFSLAPSSLDPSSRKPLSVLNKGTENPMPERPREKEEPVVRETSEAADCHLGDMLQQLHSVNASKPSERGLVRQEEAEDPACIPIFWVSKWVDYSDKYGLGYQLCDNSVGVLFNDSTRLILYNDGASLQYIERDGTESYLTVNSHPNSLMKKITLLKYFRNYMSEHLLKAGANITPREGDELARLPYLRTWFRTRSAIVLHLSNGCVQVNFFQDHTKLILCPLMAAVTYINEKRDFRTYRLSLLEEHGCSRELASRLRYARTMVDKLLGSRSATNRLKASS</sequence>
<keyword evidence="2" id="KW-0723">Serine/threonine-protein kinase</keyword>
<dbReference type="GO" id="GO:0007052">
    <property type="term" value="P:mitotic spindle organization"/>
    <property type="evidence" value="ECO:0007669"/>
    <property type="project" value="TreeGrafter"/>
</dbReference>
<evidence type="ECO:0000256" key="4">
    <source>
        <dbReference type="ARBA" id="ARBA00022737"/>
    </source>
</evidence>
<evidence type="ECO:0000256" key="7">
    <source>
        <dbReference type="ARBA" id="ARBA00022840"/>
    </source>
</evidence>
<dbReference type="PANTHER" id="PTHR24345:SF93">
    <property type="entry name" value="SERINE_THREONINE-PROTEIN KINASE PLK1"/>
    <property type="match status" value="1"/>
</dbReference>
<dbReference type="Pfam" id="PF00069">
    <property type="entry name" value="Pkinase"/>
    <property type="match status" value="2"/>
</dbReference>
<dbReference type="Gene3D" id="3.30.200.20">
    <property type="entry name" value="Phosphorylase Kinase, domain 1"/>
    <property type="match status" value="1"/>
</dbReference>
<dbReference type="InterPro" id="IPR017441">
    <property type="entry name" value="Protein_kinase_ATP_BS"/>
</dbReference>
<dbReference type="FunFam" id="3.30.1120.30:FF:000003">
    <property type="entry name" value="Serine/threonine-protein kinase PLK"/>
    <property type="match status" value="1"/>
</dbReference>
<dbReference type="GO" id="GO:0005737">
    <property type="term" value="C:cytoplasm"/>
    <property type="evidence" value="ECO:0007669"/>
    <property type="project" value="TreeGrafter"/>
</dbReference>
<evidence type="ECO:0000313" key="14">
    <source>
        <dbReference type="RefSeq" id="XP_023375862.1"/>
    </source>
</evidence>
<dbReference type="SUPFAM" id="SSF56112">
    <property type="entry name" value="Protein kinase-like (PK-like)"/>
    <property type="match status" value="2"/>
</dbReference>
<evidence type="ECO:0000256" key="5">
    <source>
        <dbReference type="ARBA" id="ARBA00022741"/>
    </source>
</evidence>
<keyword evidence="5 9" id="KW-0547">Nucleotide-binding</keyword>
<feature type="domain" description="Protein kinase" evidence="11">
    <location>
        <begin position="53"/>
        <end position="398"/>
    </location>
</feature>
<dbReference type="InterPro" id="IPR000719">
    <property type="entry name" value="Prot_kinase_dom"/>
</dbReference>
<accession>A0A6P6BLB6</accession>
<dbReference type="GO" id="GO:0004674">
    <property type="term" value="F:protein serine/threonine kinase activity"/>
    <property type="evidence" value="ECO:0007669"/>
    <property type="project" value="UniProtKB-KW"/>
</dbReference>
<dbReference type="Proteomes" id="UP000515202">
    <property type="component" value="Unplaced"/>
</dbReference>
<dbReference type="PROSITE" id="PS00107">
    <property type="entry name" value="PROTEIN_KINASE_ATP"/>
    <property type="match status" value="1"/>
</dbReference>
<dbReference type="InterPro" id="IPR033695">
    <property type="entry name" value="POLO_box_2"/>
</dbReference>
<feature type="compositionally biased region" description="Low complexity" evidence="10">
    <location>
        <begin position="25"/>
        <end position="34"/>
    </location>
</feature>
<dbReference type="RefSeq" id="XP_023375862.1">
    <property type="nucleotide sequence ID" value="XM_023520094.1"/>
</dbReference>
<gene>
    <name evidence="14" type="primary">PLK1</name>
</gene>
<evidence type="ECO:0000259" key="11">
    <source>
        <dbReference type="PROSITE" id="PS50011"/>
    </source>
</evidence>
<dbReference type="PROSITE" id="PS50011">
    <property type="entry name" value="PROTEIN_KINASE_DOM"/>
    <property type="match status" value="1"/>
</dbReference>
<evidence type="ECO:0000256" key="8">
    <source>
        <dbReference type="ARBA" id="ARBA00030335"/>
    </source>
</evidence>
<keyword evidence="6 14" id="KW-0418">Kinase</keyword>
<dbReference type="CTD" id="5347"/>
<feature type="region of interest" description="Disordered" evidence="10">
    <location>
        <begin position="192"/>
        <end position="215"/>
    </location>
</feature>
<evidence type="ECO:0000256" key="10">
    <source>
        <dbReference type="SAM" id="MobiDB-lite"/>
    </source>
</evidence>
<dbReference type="KEGG" id="pvp:105301680"/>
<keyword evidence="7 9" id="KW-0067">ATP-binding</keyword>
<evidence type="ECO:0000256" key="2">
    <source>
        <dbReference type="ARBA" id="ARBA00022527"/>
    </source>
</evidence>
<organism evidence="13 14">
    <name type="scientific">Pteropus vampyrus</name>
    <name type="common">Large flying fox</name>
    <dbReference type="NCBI Taxonomy" id="132908"/>
    <lineage>
        <taxon>Eukaryota</taxon>
        <taxon>Metazoa</taxon>
        <taxon>Chordata</taxon>
        <taxon>Craniata</taxon>
        <taxon>Vertebrata</taxon>
        <taxon>Euteleostomi</taxon>
        <taxon>Mammalia</taxon>
        <taxon>Eutheria</taxon>
        <taxon>Laurasiatheria</taxon>
        <taxon>Chiroptera</taxon>
        <taxon>Yinpterochiroptera</taxon>
        <taxon>Pteropodoidea</taxon>
        <taxon>Pteropodidae</taxon>
        <taxon>Pteropodinae</taxon>
        <taxon>Pteropus</taxon>
    </lineage>
</organism>
<dbReference type="GO" id="GO:0005524">
    <property type="term" value="F:ATP binding"/>
    <property type="evidence" value="ECO:0007669"/>
    <property type="project" value="UniProtKB-UniRule"/>
</dbReference>
<evidence type="ECO:0000256" key="6">
    <source>
        <dbReference type="ARBA" id="ARBA00022777"/>
    </source>
</evidence>
<dbReference type="CDD" id="cd13117">
    <property type="entry name" value="POLO_box_2"/>
    <property type="match status" value="1"/>
</dbReference>